<evidence type="ECO:0000256" key="7">
    <source>
        <dbReference type="ARBA" id="ARBA00032272"/>
    </source>
</evidence>
<dbReference type="Proteomes" id="UP000595917">
    <property type="component" value="Chromosome"/>
</dbReference>
<dbReference type="GO" id="GO:0016462">
    <property type="term" value="F:pyrophosphatase activity"/>
    <property type="evidence" value="ECO:0007669"/>
    <property type="project" value="UniProtKB-ARBA"/>
</dbReference>
<dbReference type="Gene3D" id="3.90.79.10">
    <property type="entry name" value="Nucleoside Triphosphate Pyrophosphohydrolase"/>
    <property type="match status" value="1"/>
</dbReference>
<dbReference type="InterPro" id="IPR000086">
    <property type="entry name" value="NUDIX_hydrolase_dom"/>
</dbReference>
<reference evidence="10" key="1">
    <citation type="submission" date="2021-01" db="EMBL/GenBank/DDBJ databases">
        <title>Description of Breznakiella homolactica.</title>
        <authorList>
            <person name="Song Y."/>
            <person name="Brune A."/>
        </authorList>
    </citation>
    <scope>NUCLEOTIDE SEQUENCE</scope>
    <source>
        <strain evidence="10">RmG30</strain>
    </source>
</reference>
<dbReference type="PRINTS" id="PR00502">
    <property type="entry name" value="NUDIXFAMILY"/>
</dbReference>
<gene>
    <name evidence="10" type="ORF">JFL75_07100</name>
</gene>
<comment type="catalytic activity">
    <reaction evidence="1">
        <text>GDP-alpha-D-mannose + H2O = alpha-D-mannose 1-phosphate + GMP + 2 H(+)</text>
        <dbReference type="Rhea" id="RHEA:27978"/>
        <dbReference type="ChEBI" id="CHEBI:15377"/>
        <dbReference type="ChEBI" id="CHEBI:15378"/>
        <dbReference type="ChEBI" id="CHEBI:57527"/>
        <dbReference type="ChEBI" id="CHEBI:58115"/>
        <dbReference type="ChEBI" id="CHEBI:58409"/>
    </reaction>
</comment>
<dbReference type="GO" id="GO:0019693">
    <property type="term" value="P:ribose phosphate metabolic process"/>
    <property type="evidence" value="ECO:0007669"/>
    <property type="project" value="TreeGrafter"/>
</dbReference>
<dbReference type="InterPro" id="IPR015797">
    <property type="entry name" value="NUDIX_hydrolase-like_dom_sf"/>
</dbReference>
<dbReference type="InterPro" id="IPR020476">
    <property type="entry name" value="Nudix_hydrolase"/>
</dbReference>
<comment type="cofactor">
    <cofactor evidence="2">
        <name>Mg(2+)</name>
        <dbReference type="ChEBI" id="CHEBI:18420"/>
    </cofactor>
</comment>
<evidence type="ECO:0000259" key="9">
    <source>
        <dbReference type="PROSITE" id="PS51462"/>
    </source>
</evidence>
<sequence length="187" mass="20998">MKEYSHLIWTEESRTVVYTSPVFTVRENRSRSPRGREGIFTVIDASDWAIVVPVLESPRGREFVMVRQWRHGSQSMSLEFPGGVIEPGEDISRGALRELQEETGYAARKITKIGEFSPNPALMSNTAHFFLAEDLGESGKQDLDEDEFVDIELVKPEEVLRGMGRPPYVHALMASALSLYLALGRGL</sequence>
<comment type="similarity">
    <text evidence="3">Belongs to the Nudix hydrolase family. NudK subfamily.</text>
</comment>
<dbReference type="CDD" id="cd03424">
    <property type="entry name" value="NUDIX_ADPRase_Nudt5_UGPPase_Nudt14"/>
    <property type="match status" value="1"/>
</dbReference>
<dbReference type="RefSeq" id="WP_215627982.1">
    <property type="nucleotide sequence ID" value="NZ_CP067089.2"/>
</dbReference>
<evidence type="ECO:0000256" key="2">
    <source>
        <dbReference type="ARBA" id="ARBA00001946"/>
    </source>
</evidence>
<protein>
    <recommendedName>
        <fullName evidence="4">GDP-mannose pyrophosphatase</fullName>
    </recommendedName>
    <alternativeName>
        <fullName evidence="6">GDP-mannose hydrolase</fullName>
    </alternativeName>
    <alternativeName>
        <fullName evidence="7">GDPMK</fullName>
    </alternativeName>
</protein>
<evidence type="ECO:0000256" key="8">
    <source>
        <dbReference type="RuleBase" id="RU003476"/>
    </source>
</evidence>
<dbReference type="PANTHER" id="PTHR11839">
    <property type="entry name" value="UDP/ADP-SUGAR PYROPHOSPHATASE"/>
    <property type="match status" value="1"/>
</dbReference>
<dbReference type="PROSITE" id="PS51462">
    <property type="entry name" value="NUDIX"/>
    <property type="match status" value="1"/>
</dbReference>
<evidence type="ECO:0000256" key="3">
    <source>
        <dbReference type="ARBA" id="ARBA00007275"/>
    </source>
</evidence>
<dbReference type="Pfam" id="PF00293">
    <property type="entry name" value="NUDIX"/>
    <property type="match status" value="1"/>
</dbReference>
<organism evidence="10 11">
    <name type="scientific">Breznakiella homolactica</name>
    <dbReference type="NCBI Taxonomy" id="2798577"/>
    <lineage>
        <taxon>Bacteria</taxon>
        <taxon>Pseudomonadati</taxon>
        <taxon>Spirochaetota</taxon>
        <taxon>Spirochaetia</taxon>
        <taxon>Spirochaetales</taxon>
        <taxon>Breznakiellaceae</taxon>
        <taxon>Breznakiella</taxon>
    </lineage>
</organism>
<dbReference type="InterPro" id="IPR020084">
    <property type="entry name" value="NUDIX_hydrolase_CS"/>
</dbReference>
<evidence type="ECO:0000313" key="10">
    <source>
        <dbReference type="EMBL" id="QQO10677.1"/>
    </source>
</evidence>
<dbReference type="AlphaFoldDB" id="A0A7T7XQK3"/>
<dbReference type="GO" id="GO:0006753">
    <property type="term" value="P:nucleoside phosphate metabolic process"/>
    <property type="evidence" value="ECO:0007669"/>
    <property type="project" value="TreeGrafter"/>
</dbReference>
<dbReference type="KEGG" id="bhc:JFL75_07100"/>
<proteinExistence type="inferred from homology"/>
<evidence type="ECO:0000256" key="5">
    <source>
        <dbReference type="ARBA" id="ARBA00022801"/>
    </source>
</evidence>
<keyword evidence="11" id="KW-1185">Reference proteome</keyword>
<evidence type="ECO:0000313" key="11">
    <source>
        <dbReference type="Proteomes" id="UP000595917"/>
    </source>
</evidence>
<evidence type="ECO:0000256" key="6">
    <source>
        <dbReference type="ARBA" id="ARBA00032162"/>
    </source>
</evidence>
<accession>A0A7T7XQK3</accession>
<feature type="domain" description="Nudix hydrolase" evidence="9">
    <location>
        <begin position="45"/>
        <end position="181"/>
    </location>
</feature>
<keyword evidence="5 8" id="KW-0378">Hydrolase</keyword>
<evidence type="ECO:0000256" key="4">
    <source>
        <dbReference type="ARBA" id="ARBA00016377"/>
    </source>
</evidence>
<name>A0A7T7XQK3_9SPIR</name>
<dbReference type="EMBL" id="CP067089">
    <property type="protein sequence ID" value="QQO10677.1"/>
    <property type="molecule type" value="Genomic_DNA"/>
</dbReference>
<dbReference type="PANTHER" id="PTHR11839:SF18">
    <property type="entry name" value="NUDIX HYDROLASE DOMAIN-CONTAINING PROTEIN"/>
    <property type="match status" value="1"/>
</dbReference>
<dbReference type="PROSITE" id="PS00893">
    <property type="entry name" value="NUDIX_BOX"/>
    <property type="match status" value="1"/>
</dbReference>
<dbReference type="SUPFAM" id="SSF55811">
    <property type="entry name" value="Nudix"/>
    <property type="match status" value="1"/>
</dbReference>
<evidence type="ECO:0000256" key="1">
    <source>
        <dbReference type="ARBA" id="ARBA00000847"/>
    </source>
</evidence>